<protein>
    <submittedName>
        <fullName evidence="1">Uncharacterized protein</fullName>
    </submittedName>
</protein>
<comment type="caution">
    <text evidence="1">The sequence shown here is derived from an EMBL/GenBank/DDBJ whole genome shotgun (WGS) entry which is preliminary data.</text>
</comment>
<gene>
    <name evidence="1" type="ORF">PGLA2088_LOCUS28370</name>
</gene>
<dbReference type="Proteomes" id="UP000626109">
    <property type="component" value="Unassembled WGS sequence"/>
</dbReference>
<evidence type="ECO:0000313" key="1">
    <source>
        <dbReference type="EMBL" id="CAE8693402.1"/>
    </source>
</evidence>
<organism evidence="1 2">
    <name type="scientific">Polarella glacialis</name>
    <name type="common">Dinoflagellate</name>
    <dbReference type="NCBI Taxonomy" id="89957"/>
    <lineage>
        <taxon>Eukaryota</taxon>
        <taxon>Sar</taxon>
        <taxon>Alveolata</taxon>
        <taxon>Dinophyceae</taxon>
        <taxon>Suessiales</taxon>
        <taxon>Suessiaceae</taxon>
        <taxon>Polarella</taxon>
    </lineage>
</organism>
<evidence type="ECO:0000313" key="2">
    <source>
        <dbReference type="Proteomes" id="UP000626109"/>
    </source>
</evidence>
<dbReference type="AlphaFoldDB" id="A0A813K9J2"/>
<accession>A0A813K9J2</accession>
<feature type="non-terminal residue" evidence="1">
    <location>
        <position position="1"/>
    </location>
</feature>
<name>A0A813K9J2_POLGL</name>
<dbReference type="EMBL" id="CAJNNW010027848">
    <property type="protein sequence ID" value="CAE8693402.1"/>
    <property type="molecule type" value="Genomic_DNA"/>
</dbReference>
<proteinExistence type="predicted"/>
<reference evidence="1" key="1">
    <citation type="submission" date="2021-02" db="EMBL/GenBank/DDBJ databases">
        <authorList>
            <person name="Dougan E. K."/>
            <person name="Rhodes N."/>
            <person name="Thang M."/>
            <person name="Chan C."/>
        </authorList>
    </citation>
    <scope>NUCLEOTIDE SEQUENCE</scope>
</reference>
<sequence>HVLQDIFRGGNSLDKLWDECLRETGISPEDDPKKEGKKTEATLLGSGESWRFQDGAPYFLSDIPPLVSVGALRGAAHEKSWVAVSAVSSGTGGAKRSERSLAEHQVLLAMADDRVVAPP</sequence>